<accession>A0A0D8XR89</accession>
<evidence type="ECO:0000313" key="3">
    <source>
        <dbReference type="Proteomes" id="UP000053766"/>
    </source>
</evidence>
<protein>
    <submittedName>
        <fullName evidence="2">Uncharacterized protein</fullName>
    </submittedName>
</protein>
<dbReference type="AlphaFoldDB" id="A0A0D8XR89"/>
<dbReference type="OrthoDB" id="5849867at2759"/>
<evidence type="ECO:0000256" key="1">
    <source>
        <dbReference type="SAM" id="MobiDB-lite"/>
    </source>
</evidence>
<reference evidence="3" key="2">
    <citation type="journal article" date="2016" name="Sci. Rep.">
        <title>Dictyocaulus viviparus genome, variome and transcriptome elucidate lungworm biology and support future intervention.</title>
        <authorList>
            <person name="McNulty S.N."/>
            <person name="Strube C."/>
            <person name="Rosa B.A."/>
            <person name="Martin J.C."/>
            <person name="Tyagi R."/>
            <person name="Choi Y.J."/>
            <person name="Wang Q."/>
            <person name="Hallsworth Pepin K."/>
            <person name="Zhang X."/>
            <person name="Ozersky P."/>
            <person name="Wilson R.K."/>
            <person name="Sternberg P.W."/>
            <person name="Gasser R.B."/>
            <person name="Mitreva M."/>
        </authorList>
    </citation>
    <scope>NUCLEOTIDE SEQUENCE [LARGE SCALE GENOMIC DNA]</scope>
    <source>
        <strain evidence="3">HannoverDv2000</strain>
    </source>
</reference>
<gene>
    <name evidence="2" type="ORF">DICVIV_07665</name>
</gene>
<dbReference type="STRING" id="29172.A0A0D8XR89"/>
<organism evidence="2 3">
    <name type="scientific">Dictyocaulus viviparus</name>
    <name type="common">Bovine lungworm</name>
    <dbReference type="NCBI Taxonomy" id="29172"/>
    <lineage>
        <taxon>Eukaryota</taxon>
        <taxon>Metazoa</taxon>
        <taxon>Ecdysozoa</taxon>
        <taxon>Nematoda</taxon>
        <taxon>Chromadorea</taxon>
        <taxon>Rhabditida</taxon>
        <taxon>Rhabditina</taxon>
        <taxon>Rhabditomorpha</taxon>
        <taxon>Strongyloidea</taxon>
        <taxon>Metastrongylidae</taxon>
        <taxon>Dictyocaulus</taxon>
    </lineage>
</organism>
<feature type="compositionally biased region" description="Low complexity" evidence="1">
    <location>
        <begin position="1"/>
        <end position="17"/>
    </location>
</feature>
<feature type="compositionally biased region" description="Basic and acidic residues" evidence="1">
    <location>
        <begin position="262"/>
        <end position="281"/>
    </location>
</feature>
<dbReference type="EMBL" id="KN716361">
    <property type="protein sequence ID" value="KJH46277.1"/>
    <property type="molecule type" value="Genomic_DNA"/>
</dbReference>
<sequence>MLETLSSSEEESTTPSSIAQSNIELRKRALPLQKWSRKQDYSLPIPAADSSSPVLASTPQPVSEKQISAIQPTLKKHSLQPSQRMVALETPILGDVTNQLDEAILPSRCQLRDPSHFHVANIANKDVSEEVKQNYTANDELNTTSRSVARHDPAIHDKIRSIRQKGYVDVETKLVEQLRNAIAHLDLADIELQRKARDLEEAYVKFRDDVREFEEEKETEKERVLRLRRQLERERKLLNKDGAERDKAIAEQKISSLRLQLRKSEESEQAKEKDLENSNKRIERLERNVNTLQRQLAQIRGNYAKQSREMAAELQAARTHNLRRKQSIGLLQCTNGEITNREAAVVDSLQDPEKVVSREKSAQERSKSVTWADKDVPGYTLTPIPLCEKDCNELVM</sequence>
<dbReference type="Proteomes" id="UP000053766">
    <property type="component" value="Unassembled WGS sequence"/>
</dbReference>
<feature type="region of interest" description="Disordered" evidence="1">
    <location>
        <begin position="261"/>
        <end position="281"/>
    </location>
</feature>
<name>A0A0D8XR89_DICVI</name>
<evidence type="ECO:0000313" key="2">
    <source>
        <dbReference type="EMBL" id="KJH46277.1"/>
    </source>
</evidence>
<proteinExistence type="predicted"/>
<keyword evidence="3" id="KW-1185">Reference proteome</keyword>
<reference evidence="2 3" key="1">
    <citation type="submission" date="2013-11" db="EMBL/GenBank/DDBJ databases">
        <title>Draft genome of the bovine lungworm Dictyocaulus viviparus.</title>
        <authorList>
            <person name="Mitreva M."/>
        </authorList>
    </citation>
    <scope>NUCLEOTIDE SEQUENCE [LARGE SCALE GENOMIC DNA]</scope>
    <source>
        <strain evidence="2 3">HannoverDv2000</strain>
    </source>
</reference>
<feature type="region of interest" description="Disordered" evidence="1">
    <location>
        <begin position="1"/>
        <end position="23"/>
    </location>
</feature>